<keyword evidence="1" id="KW-0560">Oxidoreductase</keyword>
<dbReference type="STRING" id="914237.A0A1E1LF77"/>
<dbReference type="AlphaFoldDB" id="A0A1E1LF77"/>
<accession>A0A1E1LF77</accession>
<dbReference type="GO" id="GO:0016491">
    <property type="term" value="F:oxidoreductase activity"/>
    <property type="evidence" value="ECO:0007669"/>
    <property type="project" value="UniProtKB-KW"/>
</dbReference>
<organism evidence="3 4">
    <name type="scientific">Rhynchosporium graminicola</name>
    <dbReference type="NCBI Taxonomy" id="2792576"/>
    <lineage>
        <taxon>Eukaryota</taxon>
        <taxon>Fungi</taxon>
        <taxon>Dikarya</taxon>
        <taxon>Ascomycota</taxon>
        <taxon>Pezizomycotina</taxon>
        <taxon>Leotiomycetes</taxon>
        <taxon>Helotiales</taxon>
        <taxon>Ploettnerulaceae</taxon>
        <taxon>Rhynchosporium</taxon>
    </lineage>
</organism>
<proteinExistence type="predicted"/>
<evidence type="ECO:0000256" key="1">
    <source>
        <dbReference type="ARBA" id="ARBA00023002"/>
    </source>
</evidence>
<dbReference type="EMBL" id="FJUW01000049">
    <property type="protein sequence ID" value="CZT09191.1"/>
    <property type="molecule type" value="Genomic_DNA"/>
</dbReference>
<feature type="domain" description="NADP-dependent oxidoreductase" evidence="2">
    <location>
        <begin position="20"/>
        <end position="315"/>
    </location>
</feature>
<gene>
    <name evidence="3" type="ORF">RCO7_04056</name>
</gene>
<dbReference type="Gene3D" id="3.20.20.100">
    <property type="entry name" value="NADP-dependent oxidoreductase domain"/>
    <property type="match status" value="1"/>
</dbReference>
<sequence length="342" mass="37910">MAPQLPTRRLGKNGPQVPALGFGLMGLSAFYGNGGTDAERLKVLDRAHEIGETFWDSSDIYGDNEDLLGKWFAANPEKRKDIFLATKFAFSFEDGNMVVSSKPEYVKKALEKSLKRLGVESVDLYYCHRVDKETPVEKTIEAMAELQKEGKIKYIGLSEVSSETLRRACKVAHVDALQIEYSPFCTEIEDPKTNVLKTCRELGIATVAYSPLGRGMLTGAYKSPSDFEEGDFRLNSPRFSPENFKQNLKLVDGIGAVAKKKNCTPGQLTLAWLLAQGDDIIPIPGTKKIKYLEENVKALDVKLSKEDVEEVRKLVEGAEVHGDRYPEAMAGHLFADTPALKV</sequence>
<name>A0A1E1LF77_9HELO</name>
<reference evidence="4" key="1">
    <citation type="submission" date="2016-03" db="EMBL/GenBank/DDBJ databases">
        <authorList>
            <person name="Ploux O."/>
        </authorList>
    </citation>
    <scope>NUCLEOTIDE SEQUENCE [LARGE SCALE GENOMIC DNA]</scope>
    <source>
        <strain evidence="4">UK7</strain>
    </source>
</reference>
<dbReference type="PANTHER" id="PTHR43625">
    <property type="entry name" value="AFLATOXIN B1 ALDEHYDE REDUCTASE"/>
    <property type="match status" value="1"/>
</dbReference>
<evidence type="ECO:0000313" key="3">
    <source>
        <dbReference type="EMBL" id="CZT09191.1"/>
    </source>
</evidence>
<keyword evidence="4" id="KW-1185">Reference proteome</keyword>
<dbReference type="InterPro" id="IPR023210">
    <property type="entry name" value="NADP_OxRdtase_dom"/>
</dbReference>
<dbReference type="Proteomes" id="UP000178129">
    <property type="component" value="Unassembled WGS sequence"/>
</dbReference>
<dbReference type="Pfam" id="PF00248">
    <property type="entry name" value="Aldo_ket_red"/>
    <property type="match status" value="1"/>
</dbReference>
<dbReference type="SUPFAM" id="SSF51430">
    <property type="entry name" value="NAD(P)-linked oxidoreductase"/>
    <property type="match status" value="1"/>
</dbReference>
<dbReference type="InterPro" id="IPR036812">
    <property type="entry name" value="NAD(P)_OxRdtase_dom_sf"/>
</dbReference>
<dbReference type="PANTHER" id="PTHR43625:SF40">
    <property type="entry name" value="ALDO-KETO REDUCTASE YAKC [NADP(+)]"/>
    <property type="match status" value="1"/>
</dbReference>
<protein>
    <submittedName>
        <fullName evidence="3">Probable IN2-2 protein</fullName>
    </submittedName>
</protein>
<dbReference type="GO" id="GO:0005737">
    <property type="term" value="C:cytoplasm"/>
    <property type="evidence" value="ECO:0007669"/>
    <property type="project" value="TreeGrafter"/>
</dbReference>
<comment type="caution">
    <text evidence="3">The sequence shown here is derived from an EMBL/GenBank/DDBJ whole genome shotgun (WGS) entry which is preliminary data.</text>
</comment>
<dbReference type="InParanoid" id="A0A1E1LF77"/>
<dbReference type="InterPro" id="IPR050791">
    <property type="entry name" value="Aldo-Keto_reductase"/>
</dbReference>
<evidence type="ECO:0000259" key="2">
    <source>
        <dbReference type="Pfam" id="PF00248"/>
    </source>
</evidence>
<evidence type="ECO:0000313" key="4">
    <source>
        <dbReference type="Proteomes" id="UP000178129"/>
    </source>
</evidence>